<name>A0ABR1IY93_9AGAR</name>
<evidence type="ECO:0000313" key="2">
    <source>
        <dbReference type="Proteomes" id="UP001498398"/>
    </source>
</evidence>
<organism evidence="1 2">
    <name type="scientific">Marasmiellus scandens</name>
    <dbReference type="NCBI Taxonomy" id="2682957"/>
    <lineage>
        <taxon>Eukaryota</taxon>
        <taxon>Fungi</taxon>
        <taxon>Dikarya</taxon>
        <taxon>Basidiomycota</taxon>
        <taxon>Agaricomycotina</taxon>
        <taxon>Agaricomycetes</taxon>
        <taxon>Agaricomycetidae</taxon>
        <taxon>Agaricales</taxon>
        <taxon>Marasmiineae</taxon>
        <taxon>Omphalotaceae</taxon>
        <taxon>Marasmiellus</taxon>
    </lineage>
</organism>
<dbReference type="Proteomes" id="UP001498398">
    <property type="component" value="Unassembled WGS sequence"/>
</dbReference>
<dbReference type="EMBL" id="JBANRG010000060">
    <property type="protein sequence ID" value="KAK7442012.1"/>
    <property type="molecule type" value="Genomic_DNA"/>
</dbReference>
<protein>
    <submittedName>
        <fullName evidence="1">Uncharacterized protein</fullName>
    </submittedName>
</protein>
<sequence length="692" mass="78312">MAIPPARTTAADVRRDPQLLLHSACPEAPLTPFDGRVGAVISTTGYVVTSPNMDLLYSPGFGTCATRMRRDYHFGTDDPLYFPQPFNIAVGHLAIIPAPSPDSFHNQALAWYRPKPSDFLQHDPNLPFHGLEKLSRELITRFETMANRLVNSALERAPTVKNDRYVRDGRASLQRLVERLQLVSTRDECLLLVACLQRQYLELYARLEWLDLYQPRIQNQEKSYNVNAQLMGAFAYNAEDVQRLFHAGIPVWYVRDVTLLRGIRVDTVADPVEESANQLLPMRNSDKFLDLADASPPHRVVWTGGWTQGERYAAMGRFIRSLHEYRVMCMSTTSSSSPVLAITSSSSSSSSSSMLVAVNSLVDVLGTGVIPSKTKKQIKKPYSKSPSAQVARNKFLPFAHPLNPPAADAWSLVLSELSPFHETRVPEQLGYYLPPPELLISSDQEATRTSLVASWVKLRSIFLWLLSNGENESLVLKGQQWRSVLDLAHGLQYQQGSGTQTSRKHTEMQKFLENHLSDRRHGVHIEFGNLPSAVPNWRGQPLLQDGCLRPEAVQEVLWELYEISFRIELMTLDRKLLPQTEWALRQNDLADCWCGLPFRVNFDNHKYGLAAPSFTDRLPFIRALYYVVKSWPGPKPDHINFPFPVKIADGSVSATHFEQQVEAVEEAVTRYYVRMFFNAFARAPTIPHRLDS</sequence>
<accession>A0ABR1IY93</accession>
<evidence type="ECO:0000313" key="1">
    <source>
        <dbReference type="EMBL" id="KAK7442012.1"/>
    </source>
</evidence>
<keyword evidence="2" id="KW-1185">Reference proteome</keyword>
<gene>
    <name evidence="1" type="ORF">VKT23_016289</name>
</gene>
<reference evidence="1 2" key="1">
    <citation type="submission" date="2024-01" db="EMBL/GenBank/DDBJ databases">
        <title>A draft genome for the cacao thread blight pathogen Marasmiellus scandens.</title>
        <authorList>
            <person name="Baruah I.K."/>
            <person name="Leung J."/>
            <person name="Bukari Y."/>
            <person name="Amoako-Attah I."/>
            <person name="Meinhardt L.W."/>
            <person name="Bailey B.A."/>
            <person name="Cohen S.P."/>
        </authorList>
    </citation>
    <scope>NUCLEOTIDE SEQUENCE [LARGE SCALE GENOMIC DNA]</scope>
    <source>
        <strain evidence="1 2">GH-19</strain>
    </source>
</reference>
<comment type="caution">
    <text evidence="1">The sequence shown here is derived from an EMBL/GenBank/DDBJ whole genome shotgun (WGS) entry which is preliminary data.</text>
</comment>
<proteinExistence type="predicted"/>